<dbReference type="Pfam" id="PF00535">
    <property type="entry name" value="Glycos_transf_2"/>
    <property type="match status" value="1"/>
</dbReference>
<evidence type="ECO:0000256" key="1">
    <source>
        <dbReference type="SAM" id="Phobius"/>
    </source>
</evidence>
<dbReference type="GO" id="GO:0016740">
    <property type="term" value="F:transferase activity"/>
    <property type="evidence" value="ECO:0007669"/>
    <property type="project" value="UniProtKB-KW"/>
</dbReference>
<dbReference type="PANTHER" id="PTHR43179:SF7">
    <property type="entry name" value="RHAMNOSYLTRANSFERASE WBBL"/>
    <property type="match status" value="1"/>
</dbReference>
<feature type="transmembrane region" description="Helical" evidence="1">
    <location>
        <begin position="468"/>
        <end position="485"/>
    </location>
</feature>
<dbReference type="PANTHER" id="PTHR43179">
    <property type="entry name" value="RHAMNOSYLTRANSFERASE WBBL"/>
    <property type="match status" value="1"/>
</dbReference>
<organism evidence="4 5">
    <name type="scientific">Candidatus Woesebacteria bacterium GW2011_GWA1_39_21</name>
    <dbReference type="NCBI Taxonomy" id="1618550"/>
    <lineage>
        <taxon>Bacteria</taxon>
        <taxon>Candidatus Woeseibacteriota</taxon>
    </lineage>
</organism>
<feature type="transmembrane region" description="Helical" evidence="1">
    <location>
        <begin position="621"/>
        <end position="639"/>
    </location>
</feature>
<dbReference type="InterPro" id="IPR038731">
    <property type="entry name" value="RgtA/B/C-like"/>
</dbReference>
<dbReference type="InterPro" id="IPR029044">
    <property type="entry name" value="Nucleotide-diphossugar_trans"/>
</dbReference>
<reference evidence="4 5" key="1">
    <citation type="journal article" date="2015" name="Nature">
        <title>rRNA introns, odd ribosomes, and small enigmatic genomes across a large radiation of phyla.</title>
        <authorList>
            <person name="Brown C.T."/>
            <person name="Hug L.A."/>
            <person name="Thomas B.C."/>
            <person name="Sharon I."/>
            <person name="Castelle C.J."/>
            <person name="Singh A."/>
            <person name="Wilkins M.J."/>
            <person name="Williams K.H."/>
            <person name="Banfield J.F."/>
        </authorList>
    </citation>
    <scope>NUCLEOTIDE SEQUENCE [LARGE SCALE GENOMIC DNA]</scope>
</reference>
<proteinExistence type="predicted"/>
<feature type="transmembrane region" description="Helical" evidence="1">
    <location>
        <begin position="403"/>
        <end position="422"/>
    </location>
</feature>
<accession>A0A0G0NFA9</accession>
<evidence type="ECO:0000259" key="3">
    <source>
        <dbReference type="Pfam" id="PF13231"/>
    </source>
</evidence>
<dbReference type="Gene3D" id="3.90.550.10">
    <property type="entry name" value="Spore Coat Polysaccharide Biosynthesis Protein SpsA, Chain A"/>
    <property type="match status" value="1"/>
</dbReference>
<evidence type="ECO:0000259" key="2">
    <source>
        <dbReference type="Pfam" id="PF00535"/>
    </source>
</evidence>
<feature type="transmembrane region" description="Helical" evidence="1">
    <location>
        <begin position="545"/>
        <end position="562"/>
    </location>
</feature>
<feature type="domain" description="Glycosyltransferase RgtA/B/C/D-like" evidence="3">
    <location>
        <begin position="333"/>
        <end position="483"/>
    </location>
</feature>
<comment type="caution">
    <text evidence="4">The sequence shown here is derived from an EMBL/GenBank/DDBJ whole genome shotgun (WGS) entry which is preliminary data.</text>
</comment>
<dbReference type="CDD" id="cd04186">
    <property type="entry name" value="GT_2_like_c"/>
    <property type="match status" value="1"/>
</dbReference>
<dbReference type="SUPFAM" id="SSF53448">
    <property type="entry name" value="Nucleotide-diphospho-sugar transferases"/>
    <property type="match status" value="1"/>
</dbReference>
<feature type="transmembrane region" description="Helical" evidence="1">
    <location>
        <begin position="353"/>
        <end position="370"/>
    </location>
</feature>
<keyword evidence="4" id="KW-0808">Transferase</keyword>
<feature type="transmembrane region" description="Helical" evidence="1">
    <location>
        <begin position="497"/>
        <end position="514"/>
    </location>
</feature>
<dbReference type="AlphaFoldDB" id="A0A0G0NFA9"/>
<keyword evidence="1" id="KW-1133">Transmembrane helix</keyword>
<dbReference type="InterPro" id="IPR001173">
    <property type="entry name" value="Glyco_trans_2-like"/>
</dbReference>
<gene>
    <name evidence="4" type="ORF">UT39_C0006G0017</name>
</gene>
<dbReference type="Proteomes" id="UP000034246">
    <property type="component" value="Unassembled WGS sequence"/>
</dbReference>
<evidence type="ECO:0000313" key="5">
    <source>
        <dbReference type="Proteomes" id="UP000034246"/>
    </source>
</evidence>
<keyword evidence="1" id="KW-0812">Transmembrane</keyword>
<feature type="transmembrane region" description="Helical" evidence="1">
    <location>
        <begin position="376"/>
        <end position="396"/>
    </location>
</feature>
<dbReference type="EMBL" id="LBWP01000006">
    <property type="protein sequence ID" value="KKR11511.1"/>
    <property type="molecule type" value="Genomic_DNA"/>
</dbReference>
<sequence length="747" mass="86154">MKKPDLSIIYVNYNSLTDLSQSIRSLIKYGFKKNLEIIVVDNGHSKEIKKILSQFHTKVKLIRSKINGGYGAGNNLGALISVGKYLLFLNPDTEMKKGSIDVLYNFLEKNDDVAIVAPNLVDTRGIVFKQLGSRKLTPLRGIFSLSIINRLFSGNPIAKNYNLLDKDFNKVREADVVPGSAFMIRASVFKKVGGFDKRFFMYFEESDLCLRVKQLGYKIVIIPTSEIVHKWSDRQNKKLKKYFYKSRFYYFKKHFGVVAASFVEFICRLTKYDLVFILIFALGAYLRFYMSNKLFYLDSEVADNLLDIKNAYLSNSIPLIGPPTSHPWLNFGPLFYWIYGPILIFFKFNPATHMYFGLLVSCLAIFLNYFVVKRFWGSKIAVLSSLIISLSPFLLGYAYLGRFYTYTVTFSYLTLFLLLKFLDTKKGLFWLFFSVGLLLNFHYSTLVLAPAILLLITLRKIKLSFKDLFILLIAVLLPLSPLFIYDAQNHFVMLQKLFLWFPYRVLSVFWVINAGNVPQDALVSGYQMFFGFVGNLLSFEDVKTLHILAALTVFTLLLFTLIKFTKLGKYSQNLIIISGSSLFLLTLHGETPNHYFLFISPFILILITVALVRLFPRRISLFLLLLICSVLFFNIVLYLKLRQNKVITTYFQQKQVATFLVNDSNSKAIWLRRIGENDQFDGDFAQNYDYLLWMFGNEPVRLGNLTNSQKNPQVEYIIVEDKSFEDKAFVSMQKYSVSGVTILKKNL</sequence>
<feature type="transmembrane region" description="Helical" evidence="1">
    <location>
        <begin position="595"/>
        <end position="614"/>
    </location>
</feature>
<evidence type="ECO:0000313" key="4">
    <source>
        <dbReference type="EMBL" id="KKR11511.1"/>
    </source>
</evidence>
<feature type="transmembrane region" description="Helical" evidence="1">
    <location>
        <begin position="272"/>
        <end position="290"/>
    </location>
</feature>
<name>A0A0G0NFA9_9BACT</name>
<dbReference type="STRING" id="1618550.UT39_C0006G0017"/>
<feature type="domain" description="Glycosyltransferase 2-like" evidence="2">
    <location>
        <begin position="7"/>
        <end position="191"/>
    </location>
</feature>
<keyword evidence="1" id="KW-0472">Membrane</keyword>
<feature type="transmembrane region" description="Helical" evidence="1">
    <location>
        <begin position="428"/>
        <end position="456"/>
    </location>
</feature>
<feature type="transmembrane region" description="Helical" evidence="1">
    <location>
        <begin position="328"/>
        <end position="346"/>
    </location>
</feature>
<dbReference type="Pfam" id="PF13231">
    <property type="entry name" value="PMT_2"/>
    <property type="match status" value="1"/>
</dbReference>
<protein>
    <submittedName>
        <fullName evidence="4">Glycosyl transferase family 2</fullName>
    </submittedName>
</protein>